<dbReference type="GO" id="GO:0003677">
    <property type="term" value="F:DNA binding"/>
    <property type="evidence" value="ECO:0007669"/>
    <property type="project" value="UniProtKB-KW"/>
</dbReference>
<dbReference type="Proteomes" id="UP000239874">
    <property type="component" value="Unassembled WGS sequence"/>
</dbReference>
<dbReference type="Pfam" id="PF03781">
    <property type="entry name" value="FGE-sulfatase"/>
    <property type="match status" value="1"/>
</dbReference>
<dbReference type="PANTHER" id="PTHR23150">
    <property type="entry name" value="SULFATASE MODIFYING FACTOR 1, 2"/>
    <property type="match status" value="1"/>
</dbReference>
<dbReference type="SUPFAM" id="SSF56436">
    <property type="entry name" value="C-type lectin-like"/>
    <property type="match status" value="1"/>
</dbReference>
<protein>
    <submittedName>
        <fullName evidence="2">DNA-binding protein</fullName>
    </submittedName>
</protein>
<keyword evidence="2" id="KW-0238">DNA-binding</keyword>
<dbReference type="GO" id="GO:0120147">
    <property type="term" value="F:formylglycine-generating oxidase activity"/>
    <property type="evidence" value="ECO:0007669"/>
    <property type="project" value="TreeGrafter"/>
</dbReference>
<evidence type="ECO:0000313" key="3">
    <source>
        <dbReference type="Proteomes" id="UP000239874"/>
    </source>
</evidence>
<sequence length="284" mass="31212">MSLIEFAGHLGVTERQVSNWEAKGADIKPRPVNQAALDTSLSRLNPDELTRFLTLVPADAIGEAPDSDQLIQPDRIRHPVDGRSMTWIPEGVYLSGPMDQPVWLPGFHIDTYPVTNAAYATFVTATGHPAPRHWDNGQPPPAIADHPVVWVTHDDATAYARWSHKQLPTAQQWEKAARGTSGATWPWGNQVTPAKTNCKVFDQPGTTTPVDCYKSSVSPWGVFDLCGNVWEWLSTESAPGRFELKGSSFSSLLEAARPAAFNDAYRLMCDDDTGFRCAATDLKP</sequence>
<accession>A0A2S6AQJ4</accession>
<dbReference type="Gene3D" id="3.90.1580.10">
    <property type="entry name" value="paralog of FGE (formylglycine-generating enzyme)"/>
    <property type="match status" value="1"/>
</dbReference>
<dbReference type="OrthoDB" id="9768004at2"/>
<organism evidence="2 3">
    <name type="scientific">Nocardia nova</name>
    <dbReference type="NCBI Taxonomy" id="37330"/>
    <lineage>
        <taxon>Bacteria</taxon>
        <taxon>Bacillati</taxon>
        <taxon>Actinomycetota</taxon>
        <taxon>Actinomycetes</taxon>
        <taxon>Mycobacteriales</taxon>
        <taxon>Nocardiaceae</taxon>
        <taxon>Nocardia</taxon>
    </lineage>
</organism>
<feature type="domain" description="Sulfatase-modifying factor enzyme-like" evidence="1">
    <location>
        <begin position="95"/>
        <end position="278"/>
    </location>
</feature>
<name>A0A2S6AQJ4_9NOCA</name>
<dbReference type="InterPro" id="IPR042095">
    <property type="entry name" value="SUMF_sf"/>
</dbReference>
<evidence type="ECO:0000259" key="1">
    <source>
        <dbReference type="Pfam" id="PF03781"/>
    </source>
</evidence>
<dbReference type="EMBL" id="PSZC01000009">
    <property type="protein sequence ID" value="PPJ37484.1"/>
    <property type="molecule type" value="Genomic_DNA"/>
</dbReference>
<dbReference type="InterPro" id="IPR051043">
    <property type="entry name" value="Sulfatase_Mod_Factor_Kinase"/>
</dbReference>
<gene>
    <name evidence="2" type="ORF">C5E45_15320</name>
</gene>
<dbReference type="PANTHER" id="PTHR23150:SF19">
    <property type="entry name" value="FORMYLGLYCINE-GENERATING ENZYME"/>
    <property type="match status" value="1"/>
</dbReference>
<comment type="caution">
    <text evidence="2">The sequence shown here is derived from an EMBL/GenBank/DDBJ whole genome shotgun (WGS) entry which is preliminary data.</text>
</comment>
<dbReference type="AlphaFoldDB" id="A0A2S6AQJ4"/>
<dbReference type="InterPro" id="IPR005532">
    <property type="entry name" value="SUMF_dom"/>
</dbReference>
<proteinExistence type="predicted"/>
<reference evidence="2 3" key="1">
    <citation type="submission" date="2018-02" db="EMBL/GenBank/DDBJ databases">
        <title>8 Nocardia nova and 1 Nocardia cyriacigeorgica strain used for evolution to TMP-SMX.</title>
        <authorList>
            <person name="Mehta H."/>
            <person name="Weng J."/>
            <person name="Shamoo Y."/>
        </authorList>
    </citation>
    <scope>NUCLEOTIDE SEQUENCE [LARGE SCALE GENOMIC DNA]</scope>
    <source>
        <strain evidence="2 3">MDA3139</strain>
    </source>
</reference>
<evidence type="ECO:0000313" key="2">
    <source>
        <dbReference type="EMBL" id="PPJ37484.1"/>
    </source>
</evidence>
<dbReference type="InterPro" id="IPR016187">
    <property type="entry name" value="CTDL_fold"/>
</dbReference>